<comment type="similarity">
    <text evidence="3 12">Belongs to the hexokinase family.</text>
</comment>
<comment type="catalytic activity">
    <reaction evidence="10">
        <text>D-fructose + ATP = D-fructose 6-phosphate + ADP + H(+)</text>
        <dbReference type="Rhea" id="RHEA:16125"/>
        <dbReference type="ChEBI" id="CHEBI:15378"/>
        <dbReference type="ChEBI" id="CHEBI:30616"/>
        <dbReference type="ChEBI" id="CHEBI:37721"/>
        <dbReference type="ChEBI" id="CHEBI:61527"/>
        <dbReference type="ChEBI" id="CHEBI:456216"/>
        <dbReference type="EC" id="2.7.1.1"/>
    </reaction>
    <physiologicalReaction direction="left-to-right" evidence="10">
        <dbReference type="Rhea" id="RHEA:16126"/>
    </physiologicalReaction>
</comment>
<evidence type="ECO:0000313" key="15">
    <source>
        <dbReference type="Proteomes" id="UP000050640"/>
    </source>
</evidence>
<keyword evidence="4 12" id="KW-0808">Transferase</keyword>
<dbReference type="InterPro" id="IPR022673">
    <property type="entry name" value="Hexokinase_C"/>
</dbReference>
<dbReference type="FunFam" id="3.40.367.20:FF:000005">
    <property type="entry name" value="Phosphotransferase"/>
    <property type="match status" value="1"/>
</dbReference>
<dbReference type="UniPathway" id="UPA00109">
    <property type="reaction ID" value="UER00180"/>
</dbReference>
<dbReference type="PANTHER" id="PTHR19443">
    <property type="entry name" value="HEXOKINASE"/>
    <property type="match status" value="1"/>
</dbReference>
<dbReference type="EC" id="2.7.1.-" evidence="12"/>
<dbReference type="SUPFAM" id="SSF53067">
    <property type="entry name" value="Actin-like ATPase domain"/>
    <property type="match status" value="2"/>
</dbReference>
<evidence type="ECO:0000256" key="1">
    <source>
        <dbReference type="ARBA" id="ARBA00004888"/>
    </source>
</evidence>
<keyword evidence="7 12" id="KW-0067">ATP-binding</keyword>
<comment type="pathway">
    <text evidence="1">Carbohydrate degradation; glycolysis; D-glyceraldehyde 3-phosphate and glycerone phosphate from D-glucose: step 1/4.</text>
</comment>
<dbReference type="Pfam" id="PF00349">
    <property type="entry name" value="Hexokinase_1"/>
    <property type="match status" value="1"/>
</dbReference>
<keyword evidence="8 12" id="KW-0324">Glycolysis</keyword>
<keyword evidence="6 12" id="KW-0418">Kinase</keyword>
<comment type="catalytic activity">
    <reaction evidence="9">
        <text>a D-hexose + ATP = a D-hexose 6-phosphate + ADP + H(+)</text>
        <dbReference type="Rhea" id="RHEA:22740"/>
        <dbReference type="ChEBI" id="CHEBI:4194"/>
        <dbReference type="ChEBI" id="CHEBI:15378"/>
        <dbReference type="ChEBI" id="CHEBI:30616"/>
        <dbReference type="ChEBI" id="CHEBI:229467"/>
        <dbReference type="ChEBI" id="CHEBI:456216"/>
        <dbReference type="EC" id="2.7.1.1"/>
    </reaction>
    <physiologicalReaction direction="left-to-right" evidence="9">
        <dbReference type="Rhea" id="RHEA:22741"/>
    </physiologicalReaction>
</comment>
<dbReference type="InterPro" id="IPR043129">
    <property type="entry name" value="ATPase_NBD"/>
</dbReference>
<organism evidence="15 16">
    <name type="scientific">Elaeophora elaphi</name>
    <dbReference type="NCBI Taxonomy" id="1147741"/>
    <lineage>
        <taxon>Eukaryota</taxon>
        <taxon>Metazoa</taxon>
        <taxon>Ecdysozoa</taxon>
        <taxon>Nematoda</taxon>
        <taxon>Chromadorea</taxon>
        <taxon>Rhabditida</taxon>
        <taxon>Spirurina</taxon>
        <taxon>Spiruromorpha</taxon>
        <taxon>Filarioidea</taxon>
        <taxon>Onchocercidae</taxon>
        <taxon>Elaeophora</taxon>
    </lineage>
</organism>
<evidence type="ECO:0000259" key="13">
    <source>
        <dbReference type="Pfam" id="PF00349"/>
    </source>
</evidence>
<dbReference type="GO" id="GO:0001678">
    <property type="term" value="P:intracellular glucose homeostasis"/>
    <property type="evidence" value="ECO:0007669"/>
    <property type="project" value="InterPro"/>
</dbReference>
<dbReference type="WBParaSite" id="EEL_0001039001-mRNA-1">
    <property type="protein sequence ID" value="EEL_0001039001-mRNA-1"/>
    <property type="gene ID" value="EEL_0001039001"/>
</dbReference>
<dbReference type="GO" id="GO:0005739">
    <property type="term" value="C:mitochondrion"/>
    <property type="evidence" value="ECO:0007669"/>
    <property type="project" value="TreeGrafter"/>
</dbReference>
<reference evidence="16" key="1">
    <citation type="submission" date="2017-02" db="UniProtKB">
        <authorList>
            <consortium name="WormBaseParasite"/>
        </authorList>
    </citation>
    <scope>IDENTIFICATION</scope>
</reference>
<dbReference type="InterPro" id="IPR001312">
    <property type="entry name" value="Hexokinase"/>
</dbReference>
<dbReference type="PANTHER" id="PTHR19443:SF32">
    <property type="entry name" value="PHOSPHOTRANSFERASE"/>
    <property type="match status" value="1"/>
</dbReference>
<evidence type="ECO:0000256" key="7">
    <source>
        <dbReference type="ARBA" id="ARBA00022840"/>
    </source>
</evidence>
<proteinExistence type="inferred from homology"/>
<evidence type="ECO:0000256" key="6">
    <source>
        <dbReference type="ARBA" id="ARBA00022777"/>
    </source>
</evidence>
<dbReference type="GO" id="GO:0005524">
    <property type="term" value="F:ATP binding"/>
    <property type="evidence" value="ECO:0007669"/>
    <property type="project" value="UniProtKB-UniRule"/>
</dbReference>
<dbReference type="FunFam" id="3.30.420.40:FF:000805">
    <property type="entry name" value="Hexokinase-2"/>
    <property type="match status" value="1"/>
</dbReference>
<dbReference type="GO" id="GO:0005829">
    <property type="term" value="C:cytosol"/>
    <property type="evidence" value="ECO:0007669"/>
    <property type="project" value="TreeGrafter"/>
</dbReference>
<name>A0A0R3S6G8_9BILA</name>
<evidence type="ECO:0000256" key="10">
    <source>
        <dbReference type="ARBA" id="ARBA00047905"/>
    </source>
</evidence>
<keyword evidence="15" id="KW-1185">Reference proteome</keyword>
<feature type="domain" description="Hexokinase N-terminal" evidence="13">
    <location>
        <begin position="7"/>
        <end position="178"/>
    </location>
</feature>
<dbReference type="Gene3D" id="3.40.367.20">
    <property type="match status" value="1"/>
</dbReference>
<dbReference type="GO" id="GO:0008865">
    <property type="term" value="F:fructokinase activity"/>
    <property type="evidence" value="ECO:0007669"/>
    <property type="project" value="TreeGrafter"/>
</dbReference>
<sequence>MRITPNELVQGLEFGASKSSIAMLPSFVPALPDGTEIGKYIAIDLSGRNLRIMLLTLKGSHQEPEQINHNYVFPASVMKGTGDQLFTFIVNCLMKFLNEVNLLNASLPVGFVFSYPCELLSIRSARLLWWTKGFDIKDCLKKDVVKLLEEALELNMLTNVKIEVVMNDTVGQLAATAYKYGPECTVGVVIGYGCNSSYLETTSRIKKFNAAASGYKFDKMVVVTEWEEFGEKVGELASVLTQFDRDIDETSVHKGKQMIDKLTGALYLGELARRILTQFALDGHLFSGKSCEKLDEVDSFPTKYISEILRDEEGSFKICRRICDELDAPSHCTADYEIIHEVCHAVSQRSAAIVAAAIAALLRHIDQSNIKIGVGGALVQFHPTYLSLLESKLHDLAPANIKWELVPADEGSAKGAAIVAAVAEKMAL</sequence>
<dbReference type="PROSITE" id="PS51748">
    <property type="entry name" value="HEXOKINASE_2"/>
    <property type="match status" value="1"/>
</dbReference>
<dbReference type="AlphaFoldDB" id="A0A0R3S6G8"/>
<evidence type="ECO:0000256" key="4">
    <source>
        <dbReference type="ARBA" id="ARBA00022679"/>
    </source>
</evidence>
<dbReference type="InterPro" id="IPR022672">
    <property type="entry name" value="Hexokinase_N"/>
</dbReference>
<evidence type="ECO:0000256" key="2">
    <source>
        <dbReference type="ARBA" id="ARBA00005028"/>
    </source>
</evidence>
<keyword evidence="5 12" id="KW-0547">Nucleotide-binding</keyword>
<evidence type="ECO:0000256" key="9">
    <source>
        <dbReference type="ARBA" id="ARBA00044613"/>
    </source>
</evidence>
<dbReference type="Proteomes" id="UP000050640">
    <property type="component" value="Unplaced"/>
</dbReference>
<dbReference type="GO" id="GO:0006096">
    <property type="term" value="P:glycolytic process"/>
    <property type="evidence" value="ECO:0007669"/>
    <property type="project" value="UniProtKB-UniPathway"/>
</dbReference>
<evidence type="ECO:0000256" key="3">
    <source>
        <dbReference type="ARBA" id="ARBA00009225"/>
    </source>
</evidence>
<protein>
    <recommendedName>
        <fullName evidence="12">Phosphotransferase</fullName>
        <ecNumber evidence="12">2.7.1.-</ecNumber>
    </recommendedName>
</protein>
<dbReference type="UniPathway" id="UPA00242"/>
<feature type="domain" description="Hexokinase C-terminal" evidence="14">
    <location>
        <begin position="186"/>
        <end position="422"/>
    </location>
</feature>
<evidence type="ECO:0000259" key="14">
    <source>
        <dbReference type="Pfam" id="PF03727"/>
    </source>
</evidence>
<dbReference type="Pfam" id="PF03727">
    <property type="entry name" value="Hexokinase_2"/>
    <property type="match status" value="1"/>
</dbReference>
<comment type="pathway">
    <text evidence="2">Carbohydrate metabolism; hexose metabolism.</text>
</comment>
<comment type="catalytic activity">
    <reaction evidence="11">
        <text>D-glucose + ATP = D-glucose 6-phosphate + ADP + H(+)</text>
        <dbReference type="Rhea" id="RHEA:17825"/>
        <dbReference type="ChEBI" id="CHEBI:4167"/>
        <dbReference type="ChEBI" id="CHEBI:15378"/>
        <dbReference type="ChEBI" id="CHEBI:30616"/>
        <dbReference type="ChEBI" id="CHEBI:61548"/>
        <dbReference type="ChEBI" id="CHEBI:456216"/>
        <dbReference type="EC" id="2.7.1.1"/>
    </reaction>
    <physiologicalReaction direction="left-to-right" evidence="11">
        <dbReference type="Rhea" id="RHEA:17826"/>
    </physiologicalReaction>
</comment>
<evidence type="ECO:0000256" key="8">
    <source>
        <dbReference type="ARBA" id="ARBA00023152"/>
    </source>
</evidence>
<accession>A0A0R3S6G8</accession>
<evidence type="ECO:0000256" key="11">
    <source>
        <dbReference type="ARBA" id="ARBA00048160"/>
    </source>
</evidence>
<evidence type="ECO:0000313" key="16">
    <source>
        <dbReference type="WBParaSite" id="EEL_0001039001-mRNA-1"/>
    </source>
</evidence>
<evidence type="ECO:0000256" key="5">
    <source>
        <dbReference type="ARBA" id="ARBA00022741"/>
    </source>
</evidence>
<dbReference type="PRINTS" id="PR00475">
    <property type="entry name" value="HEXOKINASE"/>
</dbReference>
<dbReference type="GO" id="GO:0006006">
    <property type="term" value="P:glucose metabolic process"/>
    <property type="evidence" value="ECO:0007669"/>
    <property type="project" value="TreeGrafter"/>
</dbReference>
<dbReference type="GO" id="GO:0004340">
    <property type="term" value="F:glucokinase activity"/>
    <property type="evidence" value="ECO:0007669"/>
    <property type="project" value="TreeGrafter"/>
</dbReference>
<dbReference type="STRING" id="1147741.A0A0R3S6G8"/>
<dbReference type="Gene3D" id="3.30.420.40">
    <property type="match status" value="1"/>
</dbReference>
<dbReference type="GO" id="GO:0005536">
    <property type="term" value="F:D-glucose binding"/>
    <property type="evidence" value="ECO:0007669"/>
    <property type="project" value="InterPro"/>
</dbReference>
<evidence type="ECO:0000256" key="12">
    <source>
        <dbReference type="RuleBase" id="RU362007"/>
    </source>
</evidence>